<gene>
    <name evidence="1" type="ORF">T03_15497</name>
</gene>
<comment type="caution">
    <text evidence="1">The sequence shown here is derived from an EMBL/GenBank/DDBJ whole genome shotgun (WGS) entry which is preliminary data.</text>
</comment>
<dbReference type="Proteomes" id="UP000054653">
    <property type="component" value="Unassembled WGS sequence"/>
</dbReference>
<evidence type="ECO:0000313" key="1">
    <source>
        <dbReference type="EMBL" id="KRY44059.1"/>
    </source>
</evidence>
<name>A0A0V1C409_TRIBR</name>
<accession>A0A0V1C409</accession>
<evidence type="ECO:0000313" key="2">
    <source>
        <dbReference type="Proteomes" id="UP000054653"/>
    </source>
</evidence>
<sequence>MLEFQIYFNVVCEFCFSCLLPHNETSDDFLPSCTELPSKTEHFYCQPKVNDKVRMNTFHCSKASLCAA</sequence>
<dbReference type="EMBL" id="JYDI01000749">
    <property type="protein sequence ID" value="KRY44059.1"/>
    <property type="molecule type" value="Genomic_DNA"/>
</dbReference>
<proteinExistence type="predicted"/>
<keyword evidence="2" id="KW-1185">Reference proteome</keyword>
<reference evidence="1 2" key="1">
    <citation type="submission" date="2015-01" db="EMBL/GenBank/DDBJ databases">
        <title>Evolution of Trichinella species and genotypes.</title>
        <authorList>
            <person name="Korhonen P.K."/>
            <person name="Edoardo P."/>
            <person name="Giuseppe L.R."/>
            <person name="Gasser R.B."/>
        </authorList>
    </citation>
    <scope>NUCLEOTIDE SEQUENCE [LARGE SCALE GENOMIC DNA]</scope>
    <source>
        <strain evidence="1">ISS120</strain>
    </source>
</reference>
<dbReference type="AlphaFoldDB" id="A0A0V1C409"/>
<dbReference type="OrthoDB" id="5926186at2759"/>
<organism evidence="1 2">
    <name type="scientific">Trichinella britovi</name>
    <name type="common">Parasitic roundworm</name>
    <dbReference type="NCBI Taxonomy" id="45882"/>
    <lineage>
        <taxon>Eukaryota</taxon>
        <taxon>Metazoa</taxon>
        <taxon>Ecdysozoa</taxon>
        <taxon>Nematoda</taxon>
        <taxon>Enoplea</taxon>
        <taxon>Dorylaimia</taxon>
        <taxon>Trichinellida</taxon>
        <taxon>Trichinellidae</taxon>
        <taxon>Trichinella</taxon>
    </lineage>
</organism>
<protein>
    <submittedName>
        <fullName evidence="1">Uncharacterized protein</fullName>
    </submittedName>
</protein>